<evidence type="ECO:0000256" key="8">
    <source>
        <dbReference type="ARBA" id="ARBA00047648"/>
    </source>
</evidence>
<reference evidence="11" key="1">
    <citation type="submission" date="2015-11" db="EMBL/GenBank/DDBJ databases">
        <title>De novo transcriptome assembly of four potential Pierce s Disease insect vectors from Arizona vineyards.</title>
        <authorList>
            <person name="Tassone E.E."/>
        </authorList>
    </citation>
    <scope>NUCLEOTIDE SEQUENCE</scope>
</reference>
<dbReference type="InterPro" id="IPR003347">
    <property type="entry name" value="JmjC_dom"/>
</dbReference>
<dbReference type="PANTHER" id="PTHR12549">
    <property type="entry name" value="JMJC DOMAIN-CONTAINING HISTONE DEMETHYLATION PROTEIN"/>
    <property type="match status" value="1"/>
</dbReference>
<dbReference type="EC" id="1.14.11.65" evidence="7"/>
<dbReference type="GO" id="GO:0000785">
    <property type="term" value="C:chromatin"/>
    <property type="evidence" value="ECO:0007669"/>
    <property type="project" value="TreeGrafter"/>
</dbReference>
<dbReference type="GO" id="GO:0003712">
    <property type="term" value="F:transcription coregulator activity"/>
    <property type="evidence" value="ECO:0007669"/>
    <property type="project" value="TreeGrafter"/>
</dbReference>
<evidence type="ECO:0000259" key="10">
    <source>
        <dbReference type="PROSITE" id="PS51184"/>
    </source>
</evidence>
<dbReference type="Pfam" id="PF02373">
    <property type="entry name" value="JmjC"/>
    <property type="match status" value="1"/>
</dbReference>
<protein>
    <recommendedName>
        <fullName evidence="7">[histone H3]-dimethyl-L-lysine(9) demethylase</fullName>
        <ecNumber evidence="7">1.14.11.65</ecNumber>
    </recommendedName>
</protein>
<sequence length="1171" mass="133284">MEPQYTSKLSRRAGKSSTSYLDLDIGDALIGSDGSDRLIEVNNSELKRSQHGGEGNNEEIKRKKPKTDRGKLFCKDKPSGALRTPVQCNAKAEYRIEYLKKAGESFLQDGACSKVAPKLSKCRECKSALQEPSLSPPKTLCRFDAFRRLRYTKNGNLATAGFLDPNKDVTQKDLSLWIPQHLSSPSAQDMESSLFLLLHVSSQFYRLLEQEREAITINMAETKIVAWKRMVQGVREMCDVCKTALFNYHWVCHKCGFVVCIDCYKSRKNGLMKKWLLCTNGRGHNQETLMLTQIVPADCLETLGLKLQQFQDMYSNLLPCGCSCNSTATNCGKESNSSSSEVNKANSHNSTVAKSLNSGSTSICNLHSPITMPRPFDSEWVRKSSVKITKEVAKQQENTDTFDQVRRSSNNNQVIRVRANQHHHFSEPEKEKEASDIFRGFDDQINVEQDQLKQVLSYQHCNEILDDNDSKLMKESFEIKNMKEEMRLLHNDVQYPNKNHSINKITINHLVHDFDIEQIEVDFLQKSMKTSEQDMLAQNIQSKMIKLDTLQKFVNYSDKTHMGKKTIFPNLISEDSKNNNFFKNNLSQQTVMGYSADKEIHGDILMAKPSLKNCKFDQSMPEGMTLKTYVEQFSDIGNHKEDIMDYNDGNQVLDERIVPDLLRYPRNNIIQAVGNPYDSIEEQLPNLQQLVKCVGNGQSTLQPPEEDNNNHQRVKKTSISTAGFSKNSLMIPQKDMEHPDNNEMIIYKSMSSGIGEKNDKANSKKQSDNTLSALMKDRWTFLQDSCSLTPTKSKVLFPDVPHSWLCGGRLLHLYKPNHPGNFNLFQNQWQRGQPVLVSDVTKHLDKDLWHPESFARDFGDIRNVLVDCMTGRSVHSHLMREFWEGFRHPERRLKDEDGNPMLLKLKDWPPGDDFAEMLPSRYMNLMTALPMSEYTSRSGPLNLVSCLPDCFVPPDLGPKMYSAYGSALHPSKGSTNLHLDVSDAVNVLVYVGISNDSLDHSRAVYRVINEACADRQTRRVQKKTQLPGALWHIYAASDADKIRALLSRVAIERGRTLEPHQDPIHDQTWYLDIELRGRLLTEYGVEGYTIVQCLGDAIFIPAGAPHQVQNLNNCIKVAEDFVSPENISHCFRLMQEFRELSDVHLNHEDKLQVKNIIYHAVKDALSVLPLK</sequence>
<evidence type="ECO:0000313" key="11">
    <source>
        <dbReference type="EMBL" id="JAS62929.1"/>
    </source>
</evidence>
<accession>A0A1B6GKF8</accession>
<dbReference type="SUPFAM" id="SSF51197">
    <property type="entry name" value="Clavaminate synthase-like"/>
    <property type="match status" value="1"/>
</dbReference>
<evidence type="ECO:0000256" key="6">
    <source>
        <dbReference type="ARBA" id="ARBA00023242"/>
    </source>
</evidence>
<dbReference type="SMART" id="SM00558">
    <property type="entry name" value="JmjC"/>
    <property type="match status" value="1"/>
</dbReference>
<dbReference type="AlphaFoldDB" id="A0A1B6GKF8"/>
<keyword evidence="5" id="KW-0408">Iron</keyword>
<feature type="domain" description="JmjC" evidence="10">
    <location>
        <begin position="918"/>
        <end position="1138"/>
    </location>
</feature>
<evidence type="ECO:0000256" key="5">
    <source>
        <dbReference type="ARBA" id="ARBA00023004"/>
    </source>
</evidence>
<dbReference type="InterPro" id="IPR045109">
    <property type="entry name" value="LSDs-like"/>
</dbReference>
<gene>
    <name evidence="11" type="ORF">g.11127</name>
</gene>
<keyword evidence="4" id="KW-0560">Oxidoreductase</keyword>
<evidence type="ECO:0000256" key="4">
    <source>
        <dbReference type="ARBA" id="ARBA00023002"/>
    </source>
</evidence>
<feature type="region of interest" description="Disordered" evidence="9">
    <location>
        <begin position="41"/>
        <end position="75"/>
    </location>
</feature>
<evidence type="ECO:0000256" key="9">
    <source>
        <dbReference type="SAM" id="MobiDB-lite"/>
    </source>
</evidence>
<keyword evidence="3" id="KW-0479">Metal-binding</keyword>
<comment type="cofactor">
    <cofactor evidence="1">
        <name>Fe(2+)</name>
        <dbReference type="ChEBI" id="CHEBI:29033"/>
    </cofactor>
</comment>
<dbReference type="GO" id="GO:0046872">
    <property type="term" value="F:metal ion binding"/>
    <property type="evidence" value="ECO:0007669"/>
    <property type="project" value="UniProtKB-KW"/>
</dbReference>
<comment type="catalytic activity">
    <reaction evidence="8">
        <text>N(6),N(6)-dimethyl-L-lysyl(9)-[histone H3] + 2 2-oxoglutarate + 2 O2 = L-lysyl(9)-[histone H3] + 2 formaldehyde + 2 succinate + 2 CO2</text>
        <dbReference type="Rhea" id="RHEA:60188"/>
        <dbReference type="Rhea" id="RHEA-COMP:15541"/>
        <dbReference type="Rhea" id="RHEA-COMP:15546"/>
        <dbReference type="ChEBI" id="CHEBI:15379"/>
        <dbReference type="ChEBI" id="CHEBI:16526"/>
        <dbReference type="ChEBI" id="CHEBI:16810"/>
        <dbReference type="ChEBI" id="CHEBI:16842"/>
        <dbReference type="ChEBI" id="CHEBI:29969"/>
        <dbReference type="ChEBI" id="CHEBI:30031"/>
        <dbReference type="ChEBI" id="CHEBI:61976"/>
        <dbReference type="EC" id="1.14.11.65"/>
    </reaction>
</comment>
<evidence type="ECO:0000256" key="2">
    <source>
        <dbReference type="ARBA" id="ARBA00004123"/>
    </source>
</evidence>
<dbReference type="GO" id="GO:0031490">
    <property type="term" value="F:chromatin DNA binding"/>
    <property type="evidence" value="ECO:0007669"/>
    <property type="project" value="TreeGrafter"/>
</dbReference>
<dbReference type="Gene3D" id="2.60.120.650">
    <property type="entry name" value="Cupin"/>
    <property type="match status" value="1"/>
</dbReference>
<dbReference type="FunFam" id="2.60.120.650:FF:000004">
    <property type="entry name" value="Putative lysine-specific demethylase 3B"/>
    <property type="match status" value="1"/>
</dbReference>
<proteinExistence type="predicted"/>
<comment type="subcellular location">
    <subcellularLocation>
        <location evidence="2">Nucleus</location>
    </subcellularLocation>
</comment>
<keyword evidence="6" id="KW-0539">Nucleus</keyword>
<name>A0A1B6GKF8_9HEMI</name>
<organism evidence="11">
    <name type="scientific">Cuerna arida</name>
    <dbReference type="NCBI Taxonomy" id="1464854"/>
    <lineage>
        <taxon>Eukaryota</taxon>
        <taxon>Metazoa</taxon>
        <taxon>Ecdysozoa</taxon>
        <taxon>Arthropoda</taxon>
        <taxon>Hexapoda</taxon>
        <taxon>Insecta</taxon>
        <taxon>Pterygota</taxon>
        <taxon>Neoptera</taxon>
        <taxon>Paraneoptera</taxon>
        <taxon>Hemiptera</taxon>
        <taxon>Auchenorrhyncha</taxon>
        <taxon>Membracoidea</taxon>
        <taxon>Cicadellidae</taxon>
        <taxon>Cicadellinae</taxon>
        <taxon>Proconiini</taxon>
        <taxon>Cuerna</taxon>
    </lineage>
</organism>
<dbReference type="GO" id="GO:0000118">
    <property type="term" value="C:histone deacetylase complex"/>
    <property type="evidence" value="ECO:0007669"/>
    <property type="project" value="TreeGrafter"/>
</dbReference>
<evidence type="ECO:0000256" key="3">
    <source>
        <dbReference type="ARBA" id="ARBA00022723"/>
    </source>
</evidence>
<evidence type="ECO:0000256" key="1">
    <source>
        <dbReference type="ARBA" id="ARBA00001954"/>
    </source>
</evidence>
<dbReference type="PANTHER" id="PTHR12549:SF38">
    <property type="entry name" value="JMJC DOMAIN-CONTAINING HISTONE DEMETHYLASE 2, ISOFORM A"/>
    <property type="match status" value="1"/>
</dbReference>
<dbReference type="GO" id="GO:0140683">
    <property type="term" value="F:histone H3K9me/H3K9me2 demethylase activity"/>
    <property type="evidence" value="ECO:0007669"/>
    <property type="project" value="UniProtKB-EC"/>
</dbReference>
<dbReference type="PROSITE" id="PS51184">
    <property type="entry name" value="JMJC"/>
    <property type="match status" value="1"/>
</dbReference>
<evidence type="ECO:0000256" key="7">
    <source>
        <dbReference type="ARBA" id="ARBA00038951"/>
    </source>
</evidence>
<dbReference type="EMBL" id="GECZ01006840">
    <property type="protein sequence ID" value="JAS62929.1"/>
    <property type="molecule type" value="Transcribed_RNA"/>
</dbReference>
<dbReference type="GO" id="GO:0006357">
    <property type="term" value="P:regulation of transcription by RNA polymerase II"/>
    <property type="evidence" value="ECO:0007669"/>
    <property type="project" value="TreeGrafter"/>
</dbReference>